<dbReference type="Pfam" id="PF04652">
    <property type="entry name" value="Vta1"/>
    <property type="match status" value="1"/>
</dbReference>
<feature type="compositionally biased region" description="Low complexity" evidence="9">
    <location>
        <begin position="934"/>
        <end position="944"/>
    </location>
</feature>
<dbReference type="GeneID" id="67031513"/>
<feature type="compositionally biased region" description="Acidic residues" evidence="9">
    <location>
        <begin position="616"/>
        <end position="631"/>
    </location>
</feature>
<keyword evidence="4" id="KW-0813">Transport</keyword>
<dbReference type="InterPro" id="IPR039431">
    <property type="entry name" value="Vta1/CALS_N"/>
</dbReference>
<reference evidence="12" key="1">
    <citation type="submission" date="2020-05" db="EMBL/GenBank/DDBJ databases">
        <title>Evolutionary and genomic comparisons of hybrid uninucleate and nonhybrid Rhizoctonia fungi.</title>
        <authorList>
            <person name="Li C."/>
            <person name="Chen X."/>
        </authorList>
    </citation>
    <scope>NUCLEOTIDE SEQUENCE</scope>
    <source>
        <strain evidence="12">AG-1 IA</strain>
    </source>
</reference>
<evidence type="ECO:0000256" key="8">
    <source>
        <dbReference type="ARBA" id="ARBA00023136"/>
    </source>
</evidence>
<evidence type="ECO:0000256" key="4">
    <source>
        <dbReference type="ARBA" id="ARBA00022448"/>
    </source>
</evidence>
<evidence type="ECO:0000256" key="5">
    <source>
        <dbReference type="ARBA" id="ARBA00022490"/>
    </source>
</evidence>
<dbReference type="Proteomes" id="UP000650533">
    <property type="component" value="Chromosome 5"/>
</dbReference>
<evidence type="ECO:0000259" key="10">
    <source>
        <dbReference type="Pfam" id="PF04652"/>
    </source>
</evidence>
<feature type="region of interest" description="Disordered" evidence="9">
    <location>
        <begin position="454"/>
        <end position="877"/>
    </location>
</feature>
<evidence type="ECO:0000256" key="6">
    <source>
        <dbReference type="ARBA" id="ARBA00022753"/>
    </source>
</evidence>
<feature type="compositionally biased region" description="Low complexity" evidence="9">
    <location>
        <begin position="515"/>
        <end position="535"/>
    </location>
</feature>
<evidence type="ECO:0000256" key="3">
    <source>
        <dbReference type="ARBA" id="ARBA00007895"/>
    </source>
</evidence>
<keyword evidence="7" id="KW-0653">Protein transport</keyword>
<dbReference type="GO" id="GO:0032511">
    <property type="term" value="P:late endosome to vacuole transport via multivesicular body sorting pathway"/>
    <property type="evidence" value="ECO:0007669"/>
    <property type="project" value="InterPro"/>
</dbReference>
<dbReference type="InterPro" id="IPR041212">
    <property type="entry name" value="Vta1_C"/>
</dbReference>
<keyword evidence="8" id="KW-0472">Membrane</keyword>
<dbReference type="EMBL" id="CP059662">
    <property type="protein sequence ID" value="QRW20259.1"/>
    <property type="molecule type" value="Genomic_DNA"/>
</dbReference>
<evidence type="ECO:0000313" key="12">
    <source>
        <dbReference type="EMBL" id="QRW20259.1"/>
    </source>
</evidence>
<dbReference type="GO" id="GO:0010008">
    <property type="term" value="C:endosome membrane"/>
    <property type="evidence" value="ECO:0007669"/>
    <property type="project" value="UniProtKB-SubCell"/>
</dbReference>
<organism evidence="12 13">
    <name type="scientific">Rhizoctonia solani</name>
    <dbReference type="NCBI Taxonomy" id="456999"/>
    <lineage>
        <taxon>Eukaryota</taxon>
        <taxon>Fungi</taxon>
        <taxon>Dikarya</taxon>
        <taxon>Basidiomycota</taxon>
        <taxon>Agaricomycotina</taxon>
        <taxon>Agaricomycetes</taxon>
        <taxon>Cantharellales</taxon>
        <taxon>Ceratobasidiaceae</taxon>
        <taxon>Rhizoctonia</taxon>
    </lineage>
</organism>
<feature type="compositionally biased region" description="Polar residues" evidence="9">
    <location>
        <begin position="945"/>
        <end position="958"/>
    </location>
</feature>
<dbReference type="KEGG" id="rsx:RhiXN_09234"/>
<accession>A0A8H8SW76</accession>
<feature type="compositionally biased region" description="Low complexity" evidence="9">
    <location>
        <begin position="725"/>
        <end position="740"/>
    </location>
</feature>
<dbReference type="AlphaFoldDB" id="A0A8H8SW76"/>
<comment type="similarity">
    <text evidence="3">Belongs to the VTA1 family.</text>
</comment>
<dbReference type="Gene3D" id="1.20.5.420">
    <property type="entry name" value="Immunoglobulin FC, subunit C"/>
    <property type="match status" value="1"/>
</dbReference>
<feature type="compositionally biased region" description="Polar residues" evidence="9">
    <location>
        <begin position="554"/>
        <end position="575"/>
    </location>
</feature>
<dbReference type="PANTHER" id="PTHR46009">
    <property type="entry name" value="VACUOLAR PROTEIN SORTING-ASSOCIATED PROTEIN VTA1 HOMOLOG"/>
    <property type="match status" value="1"/>
</dbReference>
<sequence>MVQNEIPLGDLDEIVPLTNLRDLSITLDGLTGEDPDDELPSTLVEFIQGASNIESLSLAFEEDEERGAPPWGSIDLFSKLDMEEMMPSIRHFGGPGLLVRELLKSTLTKQIQLLEFREPGDLDNFVLDEMPNLRGLGYFNGYEEGDEWGAIANLLSKLATKLPALEELILVQFNWPEHNQLDRLLEAIQPLPRLRRLAIGLWHSKISTREFVDNIQHFYERIGAPCPEVNVDIINPVTFSLDCTATETEPGRVRKESSKEPQLRTDQNFGKSEIEIISVDDYHHTPTYLVSASRPVSTMPLPQVPPELKPIAPFLQRADEMRAKDPIISFWCEYYAVKKGLSLKLSGGGGRQFLAKLMDSLEATKKALRDHESIQNEEVAYLYVENFADRIFVMADEEDRRGAASRSTAKKFLAAGQFYDLLGAFDNVKLSHTPKTIEKRTYSKWRATEISKAFRDGRAPPPPPSPSAPVDSQLPSSLTDPSASQTLTIGSTSSLPLEAPSPSSPPPTAHTHNRSQSSQSPSTATTSSLITSVNGSGFGNGNGTGSTSRRRASDVSTTTPTRSAGGSSPLWSNRVYSPPDAPGRDGNPPSVIESPIKEKRVRRGLSNLSSRATPGVDEEDSGTDLGTDEDGNGGHLRGDARRSRFNSTENGHEASGESVVGSNGVWDNRQASLAVQPPESRQASFAQRPSDSAIHGQGPTSPTAASLPVINGPPTLIPGTANTDSTPSSQSSSKQTSPRSGHPNVPGRHPSPSASTATPASSHASIPPASSPAPKTDSPTESTSTPTGSPAGANALATALVLPPRRVHFSGSTVGGLSSVASSSPESSPEQMSIPLPDQRAPLQITGPPPTASPTNSRRYEPTPRAPPAILPPPDVDALPPLTGALVRPQAYQINRAIPNVAYPTASAPPYPEPTYVAPPALVQPHPHGHHHSPSQSHSHSPSQTHALVQVPQQSSYPYTPATPHAKPASPPLPTAISGPSTQRAQKHAKFAISALDYDDLETARRELLNALAIVNGRAT</sequence>
<feature type="compositionally biased region" description="Low complexity" evidence="9">
    <location>
        <begin position="750"/>
        <end position="790"/>
    </location>
</feature>
<feature type="compositionally biased region" description="Low complexity" evidence="9">
    <location>
        <begin position="810"/>
        <end position="830"/>
    </location>
</feature>
<evidence type="ECO:0000256" key="7">
    <source>
        <dbReference type="ARBA" id="ARBA00022927"/>
    </source>
</evidence>
<feature type="compositionally biased region" description="Low complexity" evidence="9">
    <location>
        <begin position="491"/>
        <end position="501"/>
    </location>
</feature>
<dbReference type="PANTHER" id="PTHR46009:SF1">
    <property type="entry name" value="VACUOLAR PROTEIN SORTING-ASSOCIATED PROTEIN VTA1 HOMOLOG"/>
    <property type="match status" value="1"/>
</dbReference>
<comment type="subcellular location">
    <subcellularLocation>
        <location evidence="2">Cytoplasm</location>
    </subcellularLocation>
    <subcellularLocation>
        <location evidence="1">Endosome membrane</location>
        <topology evidence="1">Peripheral membrane protein</topology>
    </subcellularLocation>
</comment>
<dbReference type="Pfam" id="PF18097">
    <property type="entry name" value="Vta1_C"/>
    <property type="match status" value="1"/>
</dbReference>
<dbReference type="RefSeq" id="XP_043180496.1">
    <property type="nucleotide sequence ID" value="XM_043329050.1"/>
</dbReference>
<evidence type="ECO:0000256" key="2">
    <source>
        <dbReference type="ARBA" id="ARBA00004496"/>
    </source>
</evidence>
<protein>
    <submittedName>
        <fullName evidence="12">Vacuolar protein sorting-associated VTA1-like protein</fullName>
    </submittedName>
</protein>
<dbReference type="InterPro" id="IPR023175">
    <property type="entry name" value="Vta1/CALS_N_sf"/>
</dbReference>
<evidence type="ECO:0000256" key="9">
    <source>
        <dbReference type="SAM" id="MobiDB-lite"/>
    </source>
</evidence>
<evidence type="ECO:0000259" key="11">
    <source>
        <dbReference type="Pfam" id="PF18097"/>
    </source>
</evidence>
<evidence type="ECO:0000313" key="13">
    <source>
        <dbReference type="Proteomes" id="UP000650533"/>
    </source>
</evidence>
<keyword evidence="6" id="KW-0967">Endosome</keyword>
<proteinExistence type="inferred from homology"/>
<feature type="region of interest" description="Disordered" evidence="9">
    <location>
        <begin position="921"/>
        <end position="984"/>
    </location>
</feature>
<gene>
    <name evidence="12" type="ORF">RhiXN_09234</name>
</gene>
<name>A0A8H8SW76_9AGAM</name>
<dbReference type="InterPro" id="IPR044538">
    <property type="entry name" value="Vta1-like"/>
</dbReference>
<feature type="compositionally biased region" description="Pro residues" evidence="9">
    <location>
        <begin position="864"/>
        <end position="875"/>
    </location>
</feature>
<feature type="domain" description="Vta1 C-terminal" evidence="11">
    <location>
        <begin position="983"/>
        <end position="1014"/>
    </location>
</feature>
<feature type="compositionally biased region" description="Polar residues" evidence="9">
    <location>
        <begin position="669"/>
        <end position="690"/>
    </location>
</feature>
<dbReference type="GO" id="GO:0015031">
    <property type="term" value="P:protein transport"/>
    <property type="evidence" value="ECO:0007669"/>
    <property type="project" value="UniProtKB-KW"/>
</dbReference>
<keyword evidence="5" id="KW-0963">Cytoplasm</keyword>
<feature type="domain" description="Vta1/callose synthase N-terminal" evidence="10">
    <location>
        <begin position="311"/>
        <end position="455"/>
    </location>
</feature>
<dbReference type="Gene3D" id="1.25.40.270">
    <property type="entry name" value="Vacuolar protein sorting-associated protein vta1"/>
    <property type="match status" value="1"/>
</dbReference>
<evidence type="ECO:0000256" key="1">
    <source>
        <dbReference type="ARBA" id="ARBA00004481"/>
    </source>
</evidence>
<dbReference type="GO" id="GO:0005771">
    <property type="term" value="C:multivesicular body"/>
    <property type="evidence" value="ECO:0007669"/>
    <property type="project" value="TreeGrafter"/>
</dbReference>
<feature type="compositionally biased region" description="Polar residues" evidence="9">
    <location>
        <begin position="473"/>
        <end position="490"/>
    </location>
</feature>